<organism evidence="1 2">
    <name type="scientific">Saccharata proteae CBS 121410</name>
    <dbReference type="NCBI Taxonomy" id="1314787"/>
    <lineage>
        <taxon>Eukaryota</taxon>
        <taxon>Fungi</taxon>
        <taxon>Dikarya</taxon>
        <taxon>Ascomycota</taxon>
        <taxon>Pezizomycotina</taxon>
        <taxon>Dothideomycetes</taxon>
        <taxon>Dothideomycetes incertae sedis</taxon>
        <taxon>Botryosphaeriales</taxon>
        <taxon>Saccharataceae</taxon>
        <taxon>Saccharata</taxon>
    </lineage>
</organism>
<protein>
    <recommendedName>
        <fullName evidence="3">ARM repeat-containing protein</fullName>
    </recommendedName>
</protein>
<dbReference type="GO" id="GO:0005085">
    <property type="term" value="F:guanyl-nucleotide exchange factor activity"/>
    <property type="evidence" value="ECO:0007669"/>
    <property type="project" value="InterPro"/>
</dbReference>
<sequence length="547" mass="61017">MGQGTEMLSQCLSRLWREPVEKSGLLKYCLEKLDRPDITSESLVELLRAIGNGVADRDTSRDIALPYLSKIIEKLNNSDVAISVLYNIGLDYEQGQKEFAAKRLDRTILQYLVPDSGSRSRKLTQGTPAASQALEILAWTADKLQPDVLPDSEECIQKLLHLIHQCESWDDFRNLSAASSYLQDREIQKQCTKQHTLSRILEIIPKAGQLASLDERNEDYDEEDRKEMAEELQMVTNLILHEVSNITSLDEFSEQYTLQDPLVQQQCEWLRSSSTAKQTCACIILGNLAIVDDVCIQMVQEYKLHIPLIAMINNNSDRSVLYLAAGFFRHLSQPRENSSVLSSAHATPAAMSLLSQKSPELDFEAAAILRRLVNDSYSSSQTLIAGDGYVQSLLLTTHASKTAIEVGRLIVALFRTLSKEAKSQKETVEELWARLLEHEELTKPLTLMVQQDQMETLKAEGWLGFGLMARSGKEGAQKAVDAFVSEDRFELLGRAALEGDEKGAEKGNALALVSLMLPNAVNTVMEGKLQSLLEEGISTTQKAEEIK</sequence>
<dbReference type="InterPro" id="IPR040144">
    <property type="entry name" value="RAP1GDS1"/>
</dbReference>
<evidence type="ECO:0000313" key="1">
    <source>
        <dbReference type="EMBL" id="KAF2086787.1"/>
    </source>
</evidence>
<keyword evidence="2" id="KW-1185">Reference proteome</keyword>
<dbReference type="EMBL" id="ML978723">
    <property type="protein sequence ID" value="KAF2086787.1"/>
    <property type="molecule type" value="Genomic_DNA"/>
</dbReference>
<accession>A0A9P4HUK9</accession>
<evidence type="ECO:0008006" key="3">
    <source>
        <dbReference type="Google" id="ProtNLM"/>
    </source>
</evidence>
<evidence type="ECO:0000313" key="2">
    <source>
        <dbReference type="Proteomes" id="UP000799776"/>
    </source>
</evidence>
<dbReference type="AlphaFoldDB" id="A0A9P4HUK9"/>
<dbReference type="SUPFAM" id="SSF48371">
    <property type="entry name" value="ARM repeat"/>
    <property type="match status" value="1"/>
</dbReference>
<reference evidence="1" key="1">
    <citation type="journal article" date="2020" name="Stud. Mycol.">
        <title>101 Dothideomycetes genomes: a test case for predicting lifestyles and emergence of pathogens.</title>
        <authorList>
            <person name="Haridas S."/>
            <person name="Albert R."/>
            <person name="Binder M."/>
            <person name="Bloem J."/>
            <person name="Labutti K."/>
            <person name="Salamov A."/>
            <person name="Andreopoulos B."/>
            <person name="Baker S."/>
            <person name="Barry K."/>
            <person name="Bills G."/>
            <person name="Bluhm B."/>
            <person name="Cannon C."/>
            <person name="Castanera R."/>
            <person name="Culley D."/>
            <person name="Daum C."/>
            <person name="Ezra D."/>
            <person name="Gonzalez J."/>
            <person name="Henrissat B."/>
            <person name="Kuo A."/>
            <person name="Liang C."/>
            <person name="Lipzen A."/>
            <person name="Lutzoni F."/>
            <person name="Magnuson J."/>
            <person name="Mondo S."/>
            <person name="Nolan M."/>
            <person name="Ohm R."/>
            <person name="Pangilinan J."/>
            <person name="Park H.-J."/>
            <person name="Ramirez L."/>
            <person name="Alfaro M."/>
            <person name="Sun H."/>
            <person name="Tritt A."/>
            <person name="Yoshinaga Y."/>
            <person name="Zwiers L.-H."/>
            <person name="Turgeon B."/>
            <person name="Goodwin S."/>
            <person name="Spatafora J."/>
            <person name="Crous P."/>
            <person name="Grigoriev I."/>
        </authorList>
    </citation>
    <scope>NUCLEOTIDE SEQUENCE</scope>
    <source>
        <strain evidence="1">CBS 121410</strain>
    </source>
</reference>
<dbReference type="InterPro" id="IPR016024">
    <property type="entry name" value="ARM-type_fold"/>
</dbReference>
<gene>
    <name evidence="1" type="ORF">K490DRAFT_66564</name>
</gene>
<dbReference type="InterPro" id="IPR011989">
    <property type="entry name" value="ARM-like"/>
</dbReference>
<name>A0A9P4HUK9_9PEZI</name>
<dbReference type="Proteomes" id="UP000799776">
    <property type="component" value="Unassembled WGS sequence"/>
</dbReference>
<dbReference type="OrthoDB" id="26149at2759"/>
<comment type="caution">
    <text evidence="1">The sequence shown here is derived from an EMBL/GenBank/DDBJ whole genome shotgun (WGS) entry which is preliminary data.</text>
</comment>
<proteinExistence type="predicted"/>
<dbReference type="Gene3D" id="1.25.10.10">
    <property type="entry name" value="Leucine-rich Repeat Variant"/>
    <property type="match status" value="1"/>
</dbReference>
<dbReference type="PANTHER" id="PTHR10957">
    <property type="entry name" value="RAP1 GTPASE-GDP DISSOCIATION STIMULATOR 1"/>
    <property type="match status" value="1"/>
</dbReference>